<dbReference type="AlphaFoldDB" id="A0AAW0H0N3"/>
<dbReference type="Gene3D" id="1.20.930.40">
    <property type="entry name" value="Transferrin receptor-like, dimerisation domain"/>
    <property type="match status" value="1"/>
</dbReference>
<dbReference type="SUPFAM" id="SSF47672">
    <property type="entry name" value="Transferrin receptor-like dimerisation domain"/>
    <property type="match status" value="1"/>
</dbReference>
<dbReference type="PANTHER" id="PTHR10404:SF46">
    <property type="entry name" value="VACUOLAR PROTEIN SORTING-ASSOCIATED PROTEIN 70"/>
    <property type="match status" value="1"/>
</dbReference>
<dbReference type="EMBL" id="JASBNA010000001">
    <property type="protein sequence ID" value="KAK7696309.1"/>
    <property type="molecule type" value="Genomic_DNA"/>
</dbReference>
<evidence type="ECO:0000256" key="2">
    <source>
        <dbReference type="SAM" id="MobiDB-lite"/>
    </source>
</evidence>
<dbReference type="Pfam" id="PF02225">
    <property type="entry name" value="PA"/>
    <property type="match status" value="1"/>
</dbReference>
<gene>
    <name evidence="6" type="ORF">QCA50_000963</name>
</gene>
<comment type="caution">
    <text evidence="6">The sequence shown here is derived from an EMBL/GenBank/DDBJ whole genome shotgun (WGS) entry which is preliminary data.</text>
</comment>
<proteinExistence type="inferred from homology"/>
<evidence type="ECO:0000256" key="1">
    <source>
        <dbReference type="ARBA" id="ARBA00005634"/>
    </source>
</evidence>
<feature type="region of interest" description="Disordered" evidence="2">
    <location>
        <begin position="1"/>
        <end position="24"/>
    </location>
</feature>
<keyword evidence="7" id="KW-1185">Reference proteome</keyword>
<evidence type="ECO:0000313" key="7">
    <source>
        <dbReference type="Proteomes" id="UP001385951"/>
    </source>
</evidence>
<organism evidence="6 7">
    <name type="scientific">Cerrena zonata</name>
    <dbReference type="NCBI Taxonomy" id="2478898"/>
    <lineage>
        <taxon>Eukaryota</taxon>
        <taxon>Fungi</taxon>
        <taxon>Dikarya</taxon>
        <taxon>Basidiomycota</taxon>
        <taxon>Agaricomycotina</taxon>
        <taxon>Agaricomycetes</taxon>
        <taxon>Polyporales</taxon>
        <taxon>Cerrenaceae</taxon>
        <taxon>Cerrena</taxon>
    </lineage>
</organism>
<dbReference type="InterPro" id="IPR007484">
    <property type="entry name" value="Peptidase_M28"/>
</dbReference>
<dbReference type="GO" id="GO:0004180">
    <property type="term" value="F:carboxypeptidase activity"/>
    <property type="evidence" value="ECO:0007669"/>
    <property type="project" value="TreeGrafter"/>
</dbReference>
<accession>A0AAW0H0N3</accession>
<dbReference type="SUPFAM" id="SSF53187">
    <property type="entry name" value="Zn-dependent exopeptidases"/>
    <property type="match status" value="1"/>
</dbReference>
<feature type="domain" description="Transferrin receptor-like dimerisation" evidence="4">
    <location>
        <begin position="682"/>
        <end position="790"/>
    </location>
</feature>
<dbReference type="Pfam" id="PF04389">
    <property type="entry name" value="Peptidase_M28"/>
    <property type="match status" value="1"/>
</dbReference>
<feature type="domain" description="Peptidase M28" evidence="5">
    <location>
        <begin position="411"/>
        <end position="545"/>
    </location>
</feature>
<dbReference type="InterPro" id="IPR039373">
    <property type="entry name" value="Peptidase_M28B"/>
</dbReference>
<dbReference type="CDD" id="cd08022">
    <property type="entry name" value="M28_PSMA_like"/>
    <property type="match status" value="1"/>
</dbReference>
<dbReference type="SUPFAM" id="SSF52025">
    <property type="entry name" value="PA domain"/>
    <property type="match status" value="1"/>
</dbReference>
<dbReference type="InterPro" id="IPR007365">
    <property type="entry name" value="TFR-like_dimer_dom"/>
</dbReference>
<protein>
    <recommendedName>
        <fullName evidence="8">Zn-dependent exopeptidase</fullName>
    </recommendedName>
</protein>
<dbReference type="PANTHER" id="PTHR10404">
    <property type="entry name" value="N-ACETYLATED-ALPHA-LINKED ACIDIC DIPEPTIDASE"/>
    <property type="match status" value="1"/>
</dbReference>
<evidence type="ECO:0000259" key="5">
    <source>
        <dbReference type="Pfam" id="PF04389"/>
    </source>
</evidence>
<sequence>MKPTNDLERQANEKSRNVELSSETPVARPGSKAYFKTFVAVAVTYWLLSSVIEASLDRFAAYRSQVVVSDQATLESALWALGLPKGSDWDEKIAKTEQLFLSIPDAKRALTTSRAYATHPHLAGSPEDLDDAKVILELFQEQFGIAPPSDLPLYDAGSPSSRSATLDISKLRKPTAWIDKYFPVMNTGVSASLSILAEDGEEEWVADLLEDGDPADPEAGKYRTAIPTWHGLSGDGDVQGQLVYVNYGRKEDFDRLVAQGVDFKGKIVIARYFAVFRGLKIKAAEELGAAGVLIYSDPRDDGVVTVENGFLPYPAGPARNPSSVQRGSVQYISLYPGDPTTPGYPAYENATRTDGDNKPKIPSLPVSWANAQRLLKELDVEGDARVLNGKVSEKKVRLVNRVNERIMPIWNTMAVIPGHIKNESVLLGCHRDAWVMGAADPTSGTVTLTEVVYGLGALLKSGWRPLRNIVIASWDAEEYGLIGSTEWGEDFAEWIQENIVAYINIDVSVSGSQWNAGGSPSLAHLIQKTAQDVPHPTDPNRTLWDARLDEGPFSGAVDSEFMEIYESMQQKKATVTGITPLGSGSDYTVFLQRLGVASTDQGFGFTFNDAVYHYHSIYDSQHWQEVYADPTFERHTAVSKHLGLMTLRFADSIILPLNTTQYALELEDYLHEVENLSGSSIQFSKLRRSIRRLQRASHKLDVEKAEAEEHFKKLLNKLPGQKDNETCEGLLECLIEWLKKMIGLGNRIIPIKEFIKAAKRVQTANEKLALFEQGFISEGGIKDREWYKHLGRCSWKVAWLWCYDSSWSLRGY</sequence>
<dbReference type="CDD" id="cd02121">
    <property type="entry name" value="PA_GCPII_like"/>
    <property type="match status" value="1"/>
</dbReference>
<feature type="domain" description="PA" evidence="3">
    <location>
        <begin position="238"/>
        <end position="302"/>
    </location>
</feature>
<dbReference type="Gene3D" id="3.50.30.30">
    <property type="match status" value="1"/>
</dbReference>
<evidence type="ECO:0000259" key="4">
    <source>
        <dbReference type="Pfam" id="PF04253"/>
    </source>
</evidence>
<name>A0AAW0H0N3_9APHY</name>
<dbReference type="InterPro" id="IPR046450">
    <property type="entry name" value="PA_dom_sf"/>
</dbReference>
<dbReference type="Proteomes" id="UP001385951">
    <property type="component" value="Unassembled WGS sequence"/>
</dbReference>
<dbReference type="FunFam" id="3.40.630.10:FF:000101">
    <property type="entry name" value="N-acetylated alpha-linked acidic dipeptidase like 1"/>
    <property type="match status" value="1"/>
</dbReference>
<dbReference type="InterPro" id="IPR036757">
    <property type="entry name" value="TFR-like_dimer_dom_sf"/>
</dbReference>
<dbReference type="Gene3D" id="3.40.630.10">
    <property type="entry name" value="Zn peptidases"/>
    <property type="match status" value="1"/>
</dbReference>
<comment type="similarity">
    <text evidence="1">Belongs to the peptidase M28 family. M28B subfamily.</text>
</comment>
<evidence type="ECO:0000313" key="6">
    <source>
        <dbReference type="EMBL" id="KAK7696309.1"/>
    </source>
</evidence>
<evidence type="ECO:0000259" key="3">
    <source>
        <dbReference type="Pfam" id="PF02225"/>
    </source>
</evidence>
<evidence type="ECO:0008006" key="8">
    <source>
        <dbReference type="Google" id="ProtNLM"/>
    </source>
</evidence>
<dbReference type="Pfam" id="PF04253">
    <property type="entry name" value="TFR_dimer"/>
    <property type="match status" value="1"/>
</dbReference>
<feature type="compositionally biased region" description="Basic and acidic residues" evidence="2">
    <location>
        <begin position="1"/>
        <end position="17"/>
    </location>
</feature>
<reference evidence="6 7" key="1">
    <citation type="submission" date="2022-09" db="EMBL/GenBank/DDBJ databases">
        <authorList>
            <person name="Palmer J.M."/>
        </authorList>
    </citation>
    <scope>NUCLEOTIDE SEQUENCE [LARGE SCALE GENOMIC DNA]</scope>
    <source>
        <strain evidence="6 7">DSM 7382</strain>
    </source>
</reference>
<dbReference type="InterPro" id="IPR003137">
    <property type="entry name" value="PA_domain"/>
</dbReference>